<dbReference type="EMBL" id="FOSQ01000007">
    <property type="protein sequence ID" value="SFK78324.1"/>
    <property type="molecule type" value="Genomic_DNA"/>
</dbReference>
<dbReference type="FunFam" id="1.10.10.10:FF:000001">
    <property type="entry name" value="LysR family transcriptional regulator"/>
    <property type="match status" value="1"/>
</dbReference>
<keyword evidence="4" id="KW-0804">Transcription</keyword>
<dbReference type="Pfam" id="PF03466">
    <property type="entry name" value="LysR_substrate"/>
    <property type="match status" value="1"/>
</dbReference>
<dbReference type="SUPFAM" id="SSF53850">
    <property type="entry name" value="Periplasmic binding protein-like II"/>
    <property type="match status" value="1"/>
</dbReference>
<dbReference type="PROSITE" id="PS50931">
    <property type="entry name" value="HTH_LYSR"/>
    <property type="match status" value="1"/>
</dbReference>
<dbReference type="AlphaFoldDB" id="A0A1I4CAY1"/>
<dbReference type="InterPro" id="IPR036388">
    <property type="entry name" value="WH-like_DNA-bd_sf"/>
</dbReference>
<organism evidence="6 7">
    <name type="scientific">Falsiroseomonas stagni DSM 19981</name>
    <dbReference type="NCBI Taxonomy" id="1123062"/>
    <lineage>
        <taxon>Bacteria</taxon>
        <taxon>Pseudomonadati</taxon>
        <taxon>Pseudomonadota</taxon>
        <taxon>Alphaproteobacteria</taxon>
        <taxon>Acetobacterales</taxon>
        <taxon>Roseomonadaceae</taxon>
        <taxon>Falsiroseomonas</taxon>
    </lineage>
</organism>
<proteinExistence type="inferred from homology"/>
<keyword evidence="2" id="KW-0805">Transcription regulation</keyword>
<feature type="domain" description="HTH lysR-type" evidence="5">
    <location>
        <begin position="1"/>
        <end position="58"/>
    </location>
</feature>
<reference evidence="6 7" key="1">
    <citation type="submission" date="2016-10" db="EMBL/GenBank/DDBJ databases">
        <authorList>
            <person name="de Groot N.N."/>
        </authorList>
    </citation>
    <scope>NUCLEOTIDE SEQUENCE [LARGE SCALE GENOMIC DNA]</scope>
    <source>
        <strain evidence="6 7">DSM 19981</strain>
    </source>
</reference>
<dbReference type="PANTHER" id="PTHR30126">
    <property type="entry name" value="HTH-TYPE TRANSCRIPTIONAL REGULATOR"/>
    <property type="match status" value="1"/>
</dbReference>
<evidence type="ECO:0000256" key="3">
    <source>
        <dbReference type="ARBA" id="ARBA00023125"/>
    </source>
</evidence>
<dbReference type="Gene3D" id="1.10.10.10">
    <property type="entry name" value="Winged helix-like DNA-binding domain superfamily/Winged helix DNA-binding domain"/>
    <property type="match status" value="1"/>
</dbReference>
<dbReference type="PANTHER" id="PTHR30126:SF91">
    <property type="entry name" value="LYSR FAMILY TRANSCRIPTIONAL REGULATOR"/>
    <property type="match status" value="1"/>
</dbReference>
<dbReference type="RefSeq" id="WP_092961295.1">
    <property type="nucleotide sequence ID" value="NZ_FOSQ01000007.1"/>
</dbReference>
<accession>A0A1I4CAY1</accession>
<dbReference type="Gene3D" id="3.40.190.290">
    <property type="match status" value="1"/>
</dbReference>
<dbReference type="GO" id="GO:0000976">
    <property type="term" value="F:transcription cis-regulatory region binding"/>
    <property type="evidence" value="ECO:0007669"/>
    <property type="project" value="TreeGrafter"/>
</dbReference>
<evidence type="ECO:0000256" key="4">
    <source>
        <dbReference type="ARBA" id="ARBA00023163"/>
    </source>
</evidence>
<dbReference type="Proteomes" id="UP000199473">
    <property type="component" value="Unassembled WGS sequence"/>
</dbReference>
<dbReference type="OrthoDB" id="8479357at2"/>
<dbReference type="Pfam" id="PF00126">
    <property type="entry name" value="HTH_1"/>
    <property type="match status" value="1"/>
</dbReference>
<dbReference type="InterPro" id="IPR036390">
    <property type="entry name" value="WH_DNA-bd_sf"/>
</dbReference>
<comment type="similarity">
    <text evidence="1">Belongs to the LysR transcriptional regulatory family.</text>
</comment>
<evidence type="ECO:0000259" key="5">
    <source>
        <dbReference type="PROSITE" id="PS50931"/>
    </source>
</evidence>
<name>A0A1I4CAY1_9PROT</name>
<protein>
    <submittedName>
        <fullName evidence="6">LysR family transcriptional regulator, nitrogen assimilation regulatory protein</fullName>
    </submittedName>
</protein>
<evidence type="ECO:0000313" key="6">
    <source>
        <dbReference type="EMBL" id="SFK78324.1"/>
    </source>
</evidence>
<sequence length="312" mass="33564">MDTRALRYFQVVAEYGSYSRGADALRISQPAVSRQIRKLELDVGRALFRRHGHGVTLTEAGRVLLDRAQSVFRQFDEARAEIRGAAKGPSGAIAIAVPPAAGRWLVPPLAERMAEALPGVQLRILGGFSGTIHDWLVRGRVDLALVHDPLPQKGFRLLPLAEEEVCLVGTPGAPALARGHARPADLVDLPLILPGRPNASRRLLDDWLAEEGGAPAPRLEVDDHSVIRALLRAGMGYTLLTRGGFAQEAARGELAGVPFRPRVHWKLTLVTAAAPAQPDLVDPVAALLRRVVRDVVKAGGWPARPLAAAPRA</sequence>
<dbReference type="PRINTS" id="PR00039">
    <property type="entry name" value="HTHLYSR"/>
</dbReference>
<dbReference type="GO" id="GO:0003700">
    <property type="term" value="F:DNA-binding transcription factor activity"/>
    <property type="evidence" value="ECO:0007669"/>
    <property type="project" value="InterPro"/>
</dbReference>
<dbReference type="STRING" id="1123062.SAMN02745775_107103"/>
<keyword evidence="3" id="KW-0238">DNA-binding</keyword>
<dbReference type="InterPro" id="IPR000847">
    <property type="entry name" value="LysR_HTH_N"/>
</dbReference>
<gene>
    <name evidence="6" type="ORF">SAMN02745775_107103</name>
</gene>
<evidence type="ECO:0000256" key="2">
    <source>
        <dbReference type="ARBA" id="ARBA00023015"/>
    </source>
</evidence>
<dbReference type="InterPro" id="IPR005119">
    <property type="entry name" value="LysR_subst-bd"/>
</dbReference>
<evidence type="ECO:0000313" key="7">
    <source>
        <dbReference type="Proteomes" id="UP000199473"/>
    </source>
</evidence>
<evidence type="ECO:0000256" key="1">
    <source>
        <dbReference type="ARBA" id="ARBA00009437"/>
    </source>
</evidence>
<dbReference type="SUPFAM" id="SSF46785">
    <property type="entry name" value="Winged helix' DNA-binding domain"/>
    <property type="match status" value="1"/>
</dbReference>
<keyword evidence="7" id="KW-1185">Reference proteome</keyword>